<dbReference type="InterPro" id="IPR027417">
    <property type="entry name" value="P-loop_NTPase"/>
</dbReference>
<proteinExistence type="predicted"/>
<sequence length="441" mass="46672">MIVLGGAVAVIALVTAVALLWLRRNRPRPVVGPVPREPLAAVRRDDLLAKIDETFRAGRSCVLLGRGGAGKTHAAAAFVREARSPVLWVAAADPANTARAYAELARQQGLAGPEAGLAWLDGRDGAIVVFDGPTDPDALTRWLPARARVLVTTTVPDFEILGATVAVTGFDPATAAAFVQTRSGRDADAAAVARELGYLPLALAQAAGVIRVSGSTEYLDRLPGTPLLEREPGEDHSPWVEDTTLAALRTAGARDGRALVVAELLAVLAPRGVRRALVHRAGPDPVAVDAALSGLEGASLAEFDVSGEVVTMHRLTRRAVLGRLHAEDRLAEVLDRAFAVLDGEETADLADHAAALWRHFRALPSVSAGPRLGPILRLRRRSVELLVAESAFAQARGLGREVLADHEAYLPAGHEDTALAAESLDRAAHPPAPAQRRRVRR</sequence>
<keyword evidence="2" id="KW-1185">Reference proteome</keyword>
<dbReference type="AlphaFoldDB" id="A0A1H5Q800"/>
<evidence type="ECO:0000313" key="1">
    <source>
        <dbReference type="EMBL" id="SEF22233.1"/>
    </source>
</evidence>
<evidence type="ECO:0000313" key="2">
    <source>
        <dbReference type="Proteomes" id="UP000198878"/>
    </source>
</evidence>
<dbReference type="SUPFAM" id="SSF52540">
    <property type="entry name" value="P-loop containing nucleoside triphosphate hydrolases"/>
    <property type="match status" value="1"/>
</dbReference>
<reference evidence="2" key="1">
    <citation type="submission" date="2016-10" db="EMBL/GenBank/DDBJ databases">
        <authorList>
            <person name="Varghese N."/>
            <person name="Submissions S."/>
        </authorList>
    </citation>
    <scope>NUCLEOTIDE SEQUENCE [LARGE SCALE GENOMIC DNA]</scope>
    <source>
        <strain evidence="2">DSM 44654</strain>
    </source>
</reference>
<dbReference type="Proteomes" id="UP000198878">
    <property type="component" value="Unassembled WGS sequence"/>
</dbReference>
<gene>
    <name evidence="1" type="ORF">SAMN05421837_1011292</name>
</gene>
<protein>
    <submittedName>
        <fullName evidence="1">Uncharacterized protein</fullName>
    </submittedName>
</protein>
<accession>A0A1H5Q800</accession>
<dbReference type="EMBL" id="FNUJ01000001">
    <property type="protein sequence ID" value="SEF22233.1"/>
    <property type="molecule type" value="Genomic_DNA"/>
</dbReference>
<dbReference type="STRING" id="218821.SAMN05421837_1011292"/>
<name>A0A1H5Q800_9PSEU</name>
<dbReference type="Gene3D" id="3.40.50.300">
    <property type="entry name" value="P-loop containing nucleotide triphosphate hydrolases"/>
    <property type="match status" value="1"/>
</dbReference>
<organism evidence="1 2">
    <name type="scientific">Amycolatopsis pretoriensis</name>
    <dbReference type="NCBI Taxonomy" id="218821"/>
    <lineage>
        <taxon>Bacteria</taxon>
        <taxon>Bacillati</taxon>
        <taxon>Actinomycetota</taxon>
        <taxon>Actinomycetes</taxon>
        <taxon>Pseudonocardiales</taxon>
        <taxon>Pseudonocardiaceae</taxon>
        <taxon>Amycolatopsis</taxon>
    </lineage>
</organism>